<dbReference type="Gene3D" id="1.10.260.40">
    <property type="entry name" value="lambda repressor-like DNA-binding domains"/>
    <property type="match status" value="1"/>
</dbReference>
<gene>
    <name evidence="2" type="ORF">LCGC14_1313490</name>
</gene>
<name>A0A0F9KLI8_9ZZZZ</name>
<dbReference type="CDD" id="cd00093">
    <property type="entry name" value="HTH_XRE"/>
    <property type="match status" value="1"/>
</dbReference>
<dbReference type="SUPFAM" id="SSF47413">
    <property type="entry name" value="lambda repressor-like DNA-binding domains"/>
    <property type="match status" value="1"/>
</dbReference>
<evidence type="ECO:0000313" key="2">
    <source>
        <dbReference type="EMBL" id="KKM83029.1"/>
    </source>
</evidence>
<dbReference type="Pfam" id="PF01381">
    <property type="entry name" value="HTH_3"/>
    <property type="match status" value="1"/>
</dbReference>
<protein>
    <recommendedName>
        <fullName evidence="1">HTH cro/C1-type domain-containing protein</fullName>
    </recommendedName>
</protein>
<dbReference type="InterPro" id="IPR001387">
    <property type="entry name" value="Cro/C1-type_HTH"/>
</dbReference>
<evidence type="ECO:0000259" key="1">
    <source>
        <dbReference type="PROSITE" id="PS50943"/>
    </source>
</evidence>
<dbReference type="PROSITE" id="PS50943">
    <property type="entry name" value="HTH_CROC1"/>
    <property type="match status" value="1"/>
</dbReference>
<dbReference type="EMBL" id="LAZR01007774">
    <property type="protein sequence ID" value="KKM83029.1"/>
    <property type="molecule type" value="Genomic_DNA"/>
</dbReference>
<dbReference type="GO" id="GO:0003677">
    <property type="term" value="F:DNA binding"/>
    <property type="evidence" value="ECO:0007669"/>
    <property type="project" value="InterPro"/>
</dbReference>
<proteinExistence type="predicted"/>
<feature type="domain" description="HTH cro/C1-type" evidence="1">
    <location>
        <begin position="60"/>
        <end position="101"/>
    </location>
</feature>
<sequence length="114" mass="12830">MSTPGTTLQWIECEVPGCWIEVHVSEEAVAAKCWRCCMGQIEHLRKKEGDYLHSVAPAEIRRVRKRAGLSQKVLAFKLNISSSDVSQAERGTVAEPKKKLIDWVLARQKKKKAA</sequence>
<dbReference type="AlphaFoldDB" id="A0A0F9KLI8"/>
<reference evidence="2" key="1">
    <citation type="journal article" date="2015" name="Nature">
        <title>Complex archaea that bridge the gap between prokaryotes and eukaryotes.</title>
        <authorList>
            <person name="Spang A."/>
            <person name="Saw J.H."/>
            <person name="Jorgensen S.L."/>
            <person name="Zaremba-Niedzwiedzka K."/>
            <person name="Martijn J."/>
            <person name="Lind A.E."/>
            <person name="van Eijk R."/>
            <person name="Schleper C."/>
            <person name="Guy L."/>
            <person name="Ettema T.J."/>
        </authorList>
    </citation>
    <scope>NUCLEOTIDE SEQUENCE</scope>
</reference>
<dbReference type="InterPro" id="IPR010982">
    <property type="entry name" value="Lambda_DNA-bd_dom_sf"/>
</dbReference>
<accession>A0A0F9KLI8</accession>
<organism evidence="2">
    <name type="scientific">marine sediment metagenome</name>
    <dbReference type="NCBI Taxonomy" id="412755"/>
    <lineage>
        <taxon>unclassified sequences</taxon>
        <taxon>metagenomes</taxon>
        <taxon>ecological metagenomes</taxon>
    </lineage>
</organism>
<comment type="caution">
    <text evidence="2">The sequence shown here is derived from an EMBL/GenBank/DDBJ whole genome shotgun (WGS) entry which is preliminary data.</text>
</comment>